<dbReference type="GO" id="GO:0016032">
    <property type="term" value="P:viral process"/>
    <property type="evidence" value="ECO:0007669"/>
    <property type="project" value="InterPro"/>
</dbReference>
<dbReference type="Proteomes" id="UP001304225">
    <property type="component" value="Segment"/>
</dbReference>
<sequence length="148" mass="17294">MAQPKKKSSKTSKKAVGLKYGFRSGLEERISKELERTGCCFTYEEEVIQYVKPARQSKYTPDFIIVKRPDGSDKKRPLVIESKGRFLTADRQKHLLIKDQHPEIDIRFVFSNSRQKISKQSKTTYAMWCEKHGFKYADGSVPDEWLRE</sequence>
<evidence type="ECO:0000313" key="1">
    <source>
        <dbReference type="EMBL" id="WMM95725.1"/>
    </source>
</evidence>
<dbReference type="InterPro" id="IPR011335">
    <property type="entry name" value="Restrct_endonuc-II-like"/>
</dbReference>
<organism evidence="1 2">
    <name type="scientific">Roseobacter phage CRP-403</name>
    <dbReference type="NCBI Taxonomy" id="3072849"/>
    <lineage>
        <taxon>Viruses</taxon>
        <taxon>Duplodnaviria</taxon>
        <taxon>Heunggongvirae</taxon>
        <taxon>Uroviricota</taxon>
        <taxon>Caudoviricetes</taxon>
        <taxon>Autographivirales</taxon>
        <taxon>Autographivirales incertae sedis</taxon>
        <taxon>Shangxiadianvirus</taxon>
        <taxon>Shangxiadianvirus CRP403</taxon>
    </lineage>
</organism>
<accession>A0AAX3ZZI3</accession>
<dbReference type="Gene3D" id="3.40.91.30">
    <property type="match status" value="1"/>
</dbReference>
<dbReference type="GO" id="GO:0008833">
    <property type="term" value="F:deoxyribonuclease IV (phage-T4-induced) activity"/>
    <property type="evidence" value="ECO:0007669"/>
    <property type="project" value="InterPro"/>
</dbReference>
<gene>
    <name evidence="1" type="ORF">CRP403_gp11</name>
</gene>
<dbReference type="CDD" id="cd22324">
    <property type="entry name" value="Endonuclease_I"/>
    <property type="match status" value="1"/>
</dbReference>
<evidence type="ECO:0000313" key="2">
    <source>
        <dbReference type="Proteomes" id="UP001304225"/>
    </source>
</evidence>
<dbReference type="InterPro" id="IPR008029">
    <property type="entry name" value="Phage_T7_Gp3_endoDNaseI"/>
</dbReference>
<dbReference type="GO" id="GO:0015074">
    <property type="term" value="P:DNA integration"/>
    <property type="evidence" value="ECO:0007669"/>
    <property type="project" value="InterPro"/>
</dbReference>
<reference evidence="1 2" key="1">
    <citation type="submission" date="2023-08" db="EMBL/GenBank/DDBJ databases">
        <authorList>
            <person name="Du S."/>
            <person name="Wu Z."/>
            <person name="Wu Y."/>
            <person name="Yang M."/>
            <person name="Shao J."/>
            <person name="Liu H."/>
            <person name="Zhao Y."/>
            <person name="Zhang Z."/>
        </authorList>
    </citation>
    <scope>NUCLEOTIDE SEQUENCE [LARGE SCALE GENOMIC DNA]</scope>
</reference>
<proteinExistence type="predicted"/>
<keyword evidence="2" id="KW-1185">Reference proteome</keyword>
<dbReference type="EMBL" id="OR420752">
    <property type="protein sequence ID" value="WMM95725.1"/>
    <property type="molecule type" value="Genomic_DNA"/>
</dbReference>
<name>A0AAX3ZZI3_9CAUD</name>
<dbReference type="Pfam" id="PF05367">
    <property type="entry name" value="Phage_endo_I"/>
    <property type="match status" value="1"/>
</dbReference>
<dbReference type="SUPFAM" id="SSF52980">
    <property type="entry name" value="Restriction endonuclease-like"/>
    <property type="match status" value="1"/>
</dbReference>
<protein>
    <submittedName>
        <fullName evidence="1">Endodeoxyribonuclease I</fullName>
    </submittedName>
</protein>